<dbReference type="RefSeq" id="WP_117582690.1">
    <property type="nucleotide sequence ID" value="NZ_QUSL01000070.1"/>
</dbReference>
<evidence type="ECO:0008006" key="3">
    <source>
        <dbReference type="Google" id="ProtNLM"/>
    </source>
</evidence>
<name>A0A3E3E4K8_9FIRM</name>
<organism evidence="1 2">
    <name type="scientific">Thomasclavelia ramosa</name>
    <dbReference type="NCBI Taxonomy" id="1547"/>
    <lineage>
        <taxon>Bacteria</taxon>
        <taxon>Bacillati</taxon>
        <taxon>Bacillota</taxon>
        <taxon>Erysipelotrichia</taxon>
        <taxon>Erysipelotrichales</taxon>
        <taxon>Coprobacillaceae</taxon>
        <taxon>Thomasclavelia</taxon>
    </lineage>
</organism>
<dbReference type="EMBL" id="QUSL01000070">
    <property type="protein sequence ID" value="RGD76511.1"/>
    <property type="molecule type" value="Genomic_DNA"/>
</dbReference>
<protein>
    <recommendedName>
        <fullName evidence="3">SMODS-associated and fused to various effectors domain-containing protein</fullName>
    </recommendedName>
</protein>
<evidence type="ECO:0000313" key="1">
    <source>
        <dbReference type="EMBL" id="RGD76511.1"/>
    </source>
</evidence>
<reference evidence="1 2" key="1">
    <citation type="submission" date="2018-08" db="EMBL/GenBank/DDBJ databases">
        <title>A genome reference for cultivated species of the human gut microbiota.</title>
        <authorList>
            <person name="Zou Y."/>
            <person name="Xue W."/>
            <person name="Luo G."/>
        </authorList>
    </citation>
    <scope>NUCLEOTIDE SEQUENCE [LARGE SCALE GENOMIC DNA]</scope>
    <source>
        <strain evidence="1 2">OM06-4</strain>
    </source>
</reference>
<sequence length="109" mass="13198">MKKVLKVELIKNRHIFKNVDIDGYIYDEIRNVRDLDYMKNKVKKSIDWLMERYEINDYMDLELNLYVTGLTVALIEAINFCNLYGVGLVLYHYDKVLDIYYRQDVYLDN</sequence>
<accession>A0A3E3E4K8</accession>
<evidence type="ECO:0000313" key="2">
    <source>
        <dbReference type="Proteomes" id="UP000261032"/>
    </source>
</evidence>
<comment type="caution">
    <text evidence="1">The sequence shown here is derived from an EMBL/GenBank/DDBJ whole genome shotgun (WGS) entry which is preliminary data.</text>
</comment>
<proteinExistence type="predicted"/>
<gene>
    <name evidence="1" type="ORF">DXB93_18680</name>
</gene>
<dbReference type="Proteomes" id="UP000261032">
    <property type="component" value="Unassembled WGS sequence"/>
</dbReference>
<dbReference type="AlphaFoldDB" id="A0A3E3E4K8"/>